<evidence type="ECO:0000313" key="10">
    <source>
        <dbReference type="Proteomes" id="UP000005561"/>
    </source>
</evidence>
<organism evidence="9 10">
    <name type="scientific">Marvinbryantia formatexigens DSM 14469</name>
    <dbReference type="NCBI Taxonomy" id="478749"/>
    <lineage>
        <taxon>Bacteria</taxon>
        <taxon>Bacillati</taxon>
        <taxon>Bacillota</taxon>
        <taxon>Clostridia</taxon>
        <taxon>Lachnospirales</taxon>
        <taxon>Lachnospiraceae</taxon>
        <taxon>Marvinbryantia</taxon>
    </lineage>
</organism>
<dbReference type="SUPFAM" id="SSF55874">
    <property type="entry name" value="ATPase domain of HSP90 chaperone/DNA topoisomerase II/histidine kinase"/>
    <property type="match status" value="1"/>
</dbReference>
<dbReference type="InterPro" id="IPR003661">
    <property type="entry name" value="HisK_dim/P_dom"/>
</dbReference>
<dbReference type="GO" id="GO:0005886">
    <property type="term" value="C:plasma membrane"/>
    <property type="evidence" value="ECO:0007669"/>
    <property type="project" value="TreeGrafter"/>
</dbReference>
<dbReference type="STRING" id="168384.SAMN05660368_01175"/>
<sequence>MRDVWSFLLGLAVGLCAAFSIYRRYRAQRQELRRLNEEIDQILHGNTHLELSRFREGDINVLRDEIYKMTVRLREQTERLSEDKCNLADALADISHQIRTPLTSLNLMNARLMGGGLTGEERQRICLDMRKMLERIEWLVTSLLKMSKLEADAITFNIEEIRMEEFAGAALEPFRIQAEIRDIHLETAGEADVSFRGDRAWTLEAVGNIIKNCMEYTPEGGSILVAWEENPLYVQIAVTDSGPGIAPEDLPHLFERFYRGKNAGEGSFGIGLSLAQMIVSRENGVIRAENAPEGGSRFAVRFYKSTV</sequence>
<dbReference type="PANTHER" id="PTHR45453">
    <property type="entry name" value="PHOSPHATE REGULON SENSOR PROTEIN PHOR"/>
    <property type="match status" value="1"/>
</dbReference>
<dbReference type="PANTHER" id="PTHR45453:SF1">
    <property type="entry name" value="PHOSPHATE REGULON SENSOR PROTEIN PHOR"/>
    <property type="match status" value="1"/>
</dbReference>
<reference evidence="9" key="1">
    <citation type="submission" date="2009-07" db="EMBL/GenBank/DDBJ databases">
        <authorList>
            <person name="Weinstock G."/>
            <person name="Sodergren E."/>
            <person name="Clifton S."/>
            <person name="Fulton L."/>
            <person name="Fulton B."/>
            <person name="Courtney L."/>
            <person name="Fronick C."/>
            <person name="Harrison M."/>
            <person name="Strong C."/>
            <person name="Farmer C."/>
            <person name="Delahaunty K."/>
            <person name="Markovic C."/>
            <person name="Hall O."/>
            <person name="Minx P."/>
            <person name="Tomlinson C."/>
            <person name="Mitreva M."/>
            <person name="Nelson J."/>
            <person name="Hou S."/>
            <person name="Wollam A."/>
            <person name="Pepin K.H."/>
            <person name="Johnson M."/>
            <person name="Bhonagiri V."/>
            <person name="Nash W.E."/>
            <person name="Warren W."/>
            <person name="Chinwalla A."/>
            <person name="Mardis E.R."/>
            <person name="Wilson R.K."/>
        </authorList>
    </citation>
    <scope>NUCLEOTIDE SEQUENCE [LARGE SCALE GENOMIC DNA]</scope>
    <source>
        <strain evidence="9">DSM 14469</strain>
    </source>
</reference>
<gene>
    <name evidence="9" type="ORF">BRYFOR_06871</name>
</gene>
<dbReference type="EC" id="2.7.13.3" evidence="3"/>
<keyword evidence="4" id="KW-0597">Phosphoprotein</keyword>
<dbReference type="InterPro" id="IPR004358">
    <property type="entry name" value="Sig_transdc_His_kin-like_C"/>
</dbReference>
<dbReference type="InterPro" id="IPR036890">
    <property type="entry name" value="HATPase_C_sf"/>
</dbReference>
<dbReference type="EMBL" id="ACCL02000007">
    <property type="protein sequence ID" value="EET61226.1"/>
    <property type="molecule type" value="Genomic_DNA"/>
</dbReference>
<protein>
    <recommendedName>
        <fullName evidence="3">histidine kinase</fullName>
        <ecNumber evidence="3">2.7.13.3</ecNumber>
    </recommendedName>
</protein>
<keyword evidence="7" id="KW-0902">Two-component regulatory system</keyword>
<dbReference type="InterPro" id="IPR003594">
    <property type="entry name" value="HATPase_dom"/>
</dbReference>
<dbReference type="CDD" id="cd00075">
    <property type="entry name" value="HATPase"/>
    <property type="match status" value="1"/>
</dbReference>
<evidence type="ECO:0000256" key="1">
    <source>
        <dbReference type="ARBA" id="ARBA00000085"/>
    </source>
</evidence>
<keyword evidence="5" id="KW-0808">Transferase</keyword>
<dbReference type="RefSeq" id="WP_006861665.1">
    <property type="nucleotide sequence ID" value="NZ_ACCL02000007.1"/>
</dbReference>
<evidence type="ECO:0000259" key="8">
    <source>
        <dbReference type="PROSITE" id="PS50109"/>
    </source>
</evidence>
<dbReference type="PROSITE" id="PS50109">
    <property type="entry name" value="HIS_KIN"/>
    <property type="match status" value="1"/>
</dbReference>
<dbReference type="GO" id="GO:0004721">
    <property type="term" value="F:phosphoprotein phosphatase activity"/>
    <property type="evidence" value="ECO:0007669"/>
    <property type="project" value="TreeGrafter"/>
</dbReference>
<dbReference type="SUPFAM" id="SSF47384">
    <property type="entry name" value="Homodimeric domain of signal transducing histidine kinase"/>
    <property type="match status" value="1"/>
</dbReference>
<dbReference type="Proteomes" id="UP000005561">
    <property type="component" value="Unassembled WGS sequence"/>
</dbReference>
<dbReference type="AlphaFoldDB" id="C6LE22"/>
<comment type="caution">
    <text evidence="9">The sequence shown here is derived from an EMBL/GenBank/DDBJ whole genome shotgun (WGS) entry which is preliminary data.</text>
</comment>
<dbReference type="SMART" id="SM00388">
    <property type="entry name" value="HisKA"/>
    <property type="match status" value="1"/>
</dbReference>
<evidence type="ECO:0000256" key="4">
    <source>
        <dbReference type="ARBA" id="ARBA00022553"/>
    </source>
</evidence>
<evidence type="ECO:0000256" key="5">
    <source>
        <dbReference type="ARBA" id="ARBA00022679"/>
    </source>
</evidence>
<evidence type="ECO:0000256" key="7">
    <source>
        <dbReference type="ARBA" id="ARBA00023012"/>
    </source>
</evidence>
<dbReference type="CDD" id="cd00082">
    <property type="entry name" value="HisKA"/>
    <property type="match status" value="1"/>
</dbReference>
<dbReference type="SMART" id="SM00387">
    <property type="entry name" value="HATPase_c"/>
    <property type="match status" value="1"/>
</dbReference>
<evidence type="ECO:0000256" key="2">
    <source>
        <dbReference type="ARBA" id="ARBA00004370"/>
    </source>
</evidence>
<evidence type="ECO:0000256" key="6">
    <source>
        <dbReference type="ARBA" id="ARBA00022777"/>
    </source>
</evidence>
<dbReference type="PRINTS" id="PR00344">
    <property type="entry name" value="BCTRLSENSOR"/>
</dbReference>
<comment type="catalytic activity">
    <reaction evidence="1">
        <text>ATP + protein L-histidine = ADP + protein N-phospho-L-histidine.</text>
        <dbReference type="EC" id="2.7.13.3"/>
    </reaction>
</comment>
<proteinExistence type="predicted"/>
<keyword evidence="6 9" id="KW-0418">Kinase</keyword>
<dbReference type="InterPro" id="IPR036097">
    <property type="entry name" value="HisK_dim/P_sf"/>
</dbReference>
<dbReference type="Pfam" id="PF00512">
    <property type="entry name" value="HisKA"/>
    <property type="match status" value="1"/>
</dbReference>
<comment type="subcellular location">
    <subcellularLocation>
        <location evidence="2">Membrane</location>
    </subcellularLocation>
</comment>
<dbReference type="Gene3D" id="1.10.287.130">
    <property type="match status" value="1"/>
</dbReference>
<dbReference type="InterPro" id="IPR050351">
    <property type="entry name" value="BphY/WalK/GraS-like"/>
</dbReference>
<feature type="domain" description="Histidine kinase" evidence="8">
    <location>
        <begin position="93"/>
        <end position="306"/>
    </location>
</feature>
<evidence type="ECO:0000313" key="9">
    <source>
        <dbReference type="EMBL" id="EET61226.1"/>
    </source>
</evidence>
<keyword evidence="10" id="KW-1185">Reference proteome</keyword>
<dbReference type="GO" id="GO:0000155">
    <property type="term" value="F:phosphorelay sensor kinase activity"/>
    <property type="evidence" value="ECO:0007669"/>
    <property type="project" value="InterPro"/>
</dbReference>
<accession>C6LE22</accession>
<evidence type="ECO:0000256" key="3">
    <source>
        <dbReference type="ARBA" id="ARBA00012438"/>
    </source>
</evidence>
<dbReference type="Gene3D" id="3.30.565.10">
    <property type="entry name" value="Histidine kinase-like ATPase, C-terminal domain"/>
    <property type="match status" value="1"/>
</dbReference>
<dbReference type="GO" id="GO:0016036">
    <property type="term" value="P:cellular response to phosphate starvation"/>
    <property type="evidence" value="ECO:0007669"/>
    <property type="project" value="TreeGrafter"/>
</dbReference>
<dbReference type="eggNOG" id="COG2205">
    <property type="taxonomic scope" value="Bacteria"/>
</dbReference>
<dbReference type="Pfam" id="PF02518">
    <property type="entry name" value="HATPase_c"/>
    <property type="match status" value="1"/>
</dbReference>
<dbReference type="OrthoDB" id="9806130at2"/>
<dbReference type="InterPro" id="IPR005467">
    <property type="entry name" value="His_kinase_dom"/>
</dbReference>
<name>C6LE22_9FIRM</name>